<evidence type="ECO:0000313" key="5">
    <source>
        <dbReference type="Proteomes" id="UP001596473"/>
    </source>
</evidence>
<evidence type="ECO:0000259" key="3">
    <source>
        <dbReference type="Pfam" id="PF01557"/>
    </source>
</evidence>
<reference evidence="5" key="1">
    <citation type="journal article" date="2019" name="Int. J. Syst. Evol. Microbiol.">
        <title>The Global Catalogue of Microorganisms (GCM) 10K type strain sequencing project: providing services to taxonomists for standard genome sequencing and annotation.</title>
        <authorList>
            <consortium name="The Broad Institute Genomics Platform"/>
            <consortium name="The Broad Institute Genome Sequencing Center for Infectious Disease"/>
            <person name="Wu L."/>
            <person name="Ma J."/>
        </authorList>
    </citation>
    <scope>NUCLEOTIDE SEQUENCE [LARGE SCALE GENOMIC DNA]</scope>
    <source>
        <strain evidence="5">CCUG 62945</strain>
    </source>
</reference>
<dbReference type="PANTHER" id="PTHR42796">
    <property type="entry name" value="FUMARYLACETOACETATE HYDROLASE DOMAIN-CONTAINING PROTEIN 2A-RELATED"/>
    <property type="match status" value="1"/>
</dbReference>
<accession>A0ABW2QRL3</accession>
<gene>
    <name evidence="4" type="ORF">ACFQNF_00745</name>
</gene>
<dbReference type="EMBL" id="JBHTBQ010000001">
    <property type="protein sequence ID" value="MFC7418406.1"/>
    <property type="molecule type" value="Genomic_DNA"/>
</dbReference>
<dbReference type="Proteomes" id="UP001596473">
    <property type="component" value="Unassembled WGS sequence"/>
</dbReference>
<dbReference type="InterPro" id="IPR036663">
    <property type="entry name" value="Fumarylacetoacetase_C_sf"/>
</dbReference>
<comment type="caution">
    <text evidence="4">The sequence shown here is derived from an EMBL/GenBank/DDBJ whole genome shotgun (WGS) entry which is preliminary data.</text>
</comment>
<proteinExistence type="inferred from homology"/>
<dbReference type="Pfam" id="PF01557">
    <property type="entry name" value="FAA_hydrolase"/>
    <property type="match status" value="1"/>
</dbReference>
<keyword evidence="2" id="KW-0479">Metal-binding</keyword>
<evidence type="ECO:0000256" key="1">
    <source>
        <dbReference type="ARBA" id="ARBA00010211"/>
    </source>
</evidence>
<keyword evidence="4" id="KW-0378">Hydrolase</keyword>
<evidence type="ECO:0000256" key="2">
    <source>
        <dbReference type="ARBA" id="ARBA00022723"/>
    </source>
</evidence>
<dbReference type="Gene3D" id="3.90.850.10">
    <property type="entry name" value="Fumarylacetoacetase-like, C-terminal domain"/>
    <property type="match status" value="1"/>
</dbReference>
<comment type="similarity">
    <text evidence="1">Belongs to the FAH family.</text>
</comment>
<sequence>MSAQATVFGVILNDHRSMQRLQAQFTAAPYLTPPRAPVLHIKPSNTLAREGAVVVLPSGAEQLEIGASLGLVIGRLSSHLSLENALAAVSAYVIMADLSLPHAQYYRPAIRERCFDGACPISPKIALSPELPQPEQLSIRSYVNDKLVETRNLADLVRSASELLRDVTEFMRLDSNDILHLGVLFQGAQARVGDAVRIVIDHLGELNFTLVASSEEKT</sequence>
<organism evidence="4 5">
    <name type="scientific">Iodobacter arcticus</name>
    <dbReference type="NCBI Taxonomy" id="590593"/>
    <lineage>
        <taxon>Bacteria</taxon>
        <taxon>Pseudomonadati</taxon>
        <taxon>Pseudomonadota</taxon>
        <taxon>Betaproteobacteria</taxon>
        <taxon>Neisseriales</taxon>
        <taxon>Chitinibacteraceae</taxon>
        <taxon>Iodobacter</taxon>
    </lineage>
</organism>
<dbReference type="GO" id="GO:0016787">
    <property type="term" value="F:hydrolase activity"/>
    <property type="evidence" value="ECO:0007669"/>
    <property type="project" value="UniProtKB-KW"/>
</dbReference>
<name>A0ABW2QRL3_9NEIS</name>
<dbReference type="SUPFAM" id="SSF56529">
    <property type="entry name" value="FAH"/>
    <property type="match status" value="1"/>
</dbReference>
<dbReference type="PANTHER" id="PTHR42796:SF4">
    <property type="entry name" value="FUMARYLACETOACETATE HYDROLASE DOMAIN-CONTAINING PROTEIN 2A"/>
    <property type="match status" value="1"/>
</dbReference>
<dbReference type="RefSeq" id="WP_380185373.1">
    <property type="nucleotide sequence ID" value="NZ_JBHTBQ010000001.1"/>
</dbReference>
<feature type="domain" description="Fumarylacetoacetase-like C-terminal" evidence="3">
    <location>
        <begin position="6"/>
        <end position="210"/>
    </location>
</feature>
<dbReference type="InterPro" id="IPR011234">
    <property type="entry name" value="Fumarylacetoacetase-like_C"/>
</dbReference>
<keyword evidence="5" id="KW-1185">Reference proteome</keyword>
<evidence type="ECO:0000313" key="4">
    <source>
        <dbReference type="EMBL" id="MFC7418406.1"/>
    </source>
</evidence>
<protein>
    <submittedName>
        <fullName evidence="4">Fumarylacetoacetate hydrolase family protein</fullName>
    </submittedName>
</protein>
<dbReference type="InterPro" id="IPR051121">
    <property type="entry name" value="FAH"/>
</dbReference>